<proteinExistence type="predicted"/>
<dbReference type="InterPro" id="IPR002636">
    <property type="entry name" value="DUF29"/>
</dbReference>
<reference evidence="1 2" key="1">
    <citation type="submission" date="2024-02" db="EMBL/GenBank/DDBJ databases">
        <authorList>
            <person name="Grouzdev D."/>
        </authorList>
    </citation>
    <scope>NUCLEOTIDE SEQUENCE [LARGE SCALE GENOMIC DNA]</scope>
    <source>
        <strain evidence="1 2">9N</strain>
    </source>
</reference>
<sequence>MSAPVRKSPVTRPASRYRDDLYGWSREQAELLRAGRLSELDASNIAEELDDVGSEQYDKLQSALTVLLTHFLKWDRQPELRSRSWVNSIREQRRRVERQLRKNPGLKSRLSEAIEEAYEDARDRASTETNLDLESFAQTNPYALEEIMSRAFDWPPAA</sequence>
<dbReference type="RefSeq" id="WP_332081607.1">
    <property type="nucleotide sequence ID" value="NZ_JAZHYN010000020.1"/>
</dbReference>
<comment type="caution">
    <text evidence="1">The sequence shown here is derived from an EMBL/GenBank/DDBJ whole genome shotgun (WGS) entry which is preliminary data.</text>
</comment>
<accession>A0ABU7XGS0</accession>
<dbReference type="Pfam" id="PF01724">
    <property type="entry name" value="DUF29"/>
    <property type="match status" value="1"/>
</dbReference>
<dbReference type="PANTHER" id="PTHR34235:SF4">
    <property type="entry name" value="SLR0291 PROTEIN"/>
    <property type="match status" value="1"/>
</dbReference>
<keyword evidence="2" id="KW-1185">Reference proteome</keyword>
<evidence type="ECO:0000313" key="1">
    <source>
        <dbReference type="EMBL" id="MEF3366589.1"/>
    </source>
</evidence>
<dbReference type="EMBL" id="JAZHYN010000020">
    <property type="protein sequence ID" value="MEF3366589.1"/>
    <property type="molecule type" value="Genomic_DNA"/>
</dbReference>
<gene>
    <name evidence="1" type="ORF">V3H18_08595</name>
</gene>
<dbReference type="PANTHER" id="PTHR34235">
    <property type="entry name" value="SLR1203 PROTEIN-RELATED"/>
    <property type="match status" value="1"/>
</dbReference>
<protein>
    <submittedName>
        <fullName evidence="1">DUF29 domain-containing protein</fullName>
    </submittedName>
</protein>
<dbReference type="Gene3D" id="1.20.1220.20">
    <property type="entry name" value="Uncharcterised protein PF01724"/>
    <property type="match status" value="1"/>
</dbReference>
<name>A0ABU7XGS0_9HYPH</name>
<dbReference type="Proteomes" id="UP001350748">
    <property type="component" value="Unassembled WGS sequence"/>
</dbReference>
<organism evidence="1 2">
    <name type="scientific">Methylocystis borbori</name>
    <dbReference type="NCBI Taxonomy" id="3118750"/>
    <lineage>
        <taxon>Bacteria</taxon>
        <taxon>Pseudomonadati</taxon>
        <taxon>Pseudomonadota</taxon>
        <taxon>Alphaproteobacteria</taxon>
        <taxon>Hyphomicrobiales</taxon>
        <taxon>Methylocystaceae</taxon>
        <taxon>Methylocystis</taxon>
    </lineage>
</organism>
<evidence type="ECO:0000313" key="2">
    <source>
        <dbReference type="Proteomes" id="UP001350748"/>
    </source>
</evidence>